<dbReference type="Proteomes" id="UP000021053">
    <property type="component" value="Unassembled WGS sequence"/>
</dbReference>
<dbReference type="InterPro" id="IPR043128">
    <property type="entry name" value="Rev_trsase/Diguanyl_cyclase"/>
</dbReference>
<feature type="transmembrane region" description="Helical" evidence="2">
    <location>
        <begin position="255"/>
        <end position="272"/>
    </location>
</feature>
<comment type="caution">
    <text evidence="4">The sequence shown here is derived from an EMBL/GenBank/DDBJ whole genome shotgun (WGS) entry which is preliminary data.</text>
</comment>
<feature type="transmembrane region" description="Helical" evidence="2">
    <location>
        <begin position="158"/>
        <end position="177"/>
    </location>
</feature>
<feature type="transmembrane region" description="Helical" evidence="2">
    <location>
        <begin position="312"/>
        <end position="330"/>
    </location>
</feature>
<feature type="transmembrane region" description="Helical" evidence="2">
    <location>
        <begin position="129"/>
        <end position="146"/>
    </location>
</feature>
<dbReference type="GO" id="GO:0052621">
    <property type="term" value="F:diguanylate cyclase activity"/>
    <property type="evidence" value="ECO:0007669"/>
    <property type="project" value="TreeGrafter"/>
</dbReference>
<gene>
    <name evidence="4" type="ORF">CryarDRAFT_0520</name>
</gene>
<dbReference type="AlphaFoldDB" id="A0A010ZLD6"/>
<feature type="transmembrane region" description="Helical" evidence="2">
    <location>
        <begin position="33"/>
        <end position="53"/>
    </location>
</feature>
<evidence type="ECO:0000256" key="1">
    <source>
        <dbReference type="SAM" id="MobiDB-lite"/>
    </source>
</evidence>
<dbReference type="OrthoDB" id="9802066at2"/>
<keyword evidence="2" id="KW-0472">Membrane</keyword>
<dbReference type="Gene3D" id="3.30.70.270">
    <property type="match status" value="1"/>
</dbReference>
<accession>A0A010ZLD6</accession>
<feature type="transmembrane region" description="Helical" evidence="2">
    <location>
        <begin position="97"/>
        <end position="117"/>
    </location>
</feature>
<evidence type="ECO:0000313" key="5">
    <source>
        <dbReference type="Proteomes" id="UP000021053"/>
    </source>
</evidence>
<evidence type="ECO:0000259" key="3">
    <source>
        <dbReference type="PROSITE" id="PS50887"/>
    </source>
</evidence>
<dbReference type="PANTHER" id="PTHR45138">
    <property type="entry name" value="REGULATORY COMPONENTS OF SENSORY TRANSDUCTION SYSTEM"/>
    <property type="match status" value="1"/>
</dbReference>
<keyword evidence="2" id="KW-0812">Transmembrane</keyword>
<dbReference type="InterPro" id="IPR000160">
    <property type="entry name" value="GGDEF_dom"/>
</dbReference>
<proteinExistence type="predicted"/>
<dbReference type="FunFam" id="3.30.70.270:FF:000001">
    <property type="entry name" value="Diguanylate cyclase domain protein"/>
    <property type="match status" value="1"/>
</dbReference>
<name>A0A010ZLD6_9ACTN</name>
<dbReference type="NCBIfam" id="TIGR00254">
    <property type="entry name" value="GGDEF"/>
    <property type="match status" value="1"/>
</dbReference>
<sequence length="680" mass="72752">MDKFAAEREGLNYDPVDTSSGAAVMRLIRADRVVRLAVIGGLYWLVAYAVFNWVARDEHSPLRTIANALFLVPIAAAVVTAAVAARRRAKESRTGRAWIAFAVSFALWLAGESIWLGYPDISYPSISDAIFLAQFLAVLPGFFVAFGQGHRSRRGRALFDVALVLVGLGALGWRLLAAPQLTDTVGVSLVVTAAYPLADILVLVCLLTLGLSGHRRLPVSVRLAGWAYLVYALTDCLYMYGRIHQTYDDGSWLDNGYQLAAVLLAIGGLVAARHREPDAVRLAVGRDLTVVPLLAAGTAASVGLTLEFARHGGNYAALVVGLVVVAGLMVRQYLVTRDRTDLARQLAGALREQERLAVTDPLTGLHNRRFFDDTMRTEVARARRTGRPLALVVLDLDHFKKINDERGHQAGDLTLMQAAARLQAVTRGGDVVARFGGEEFVWLLPDTDETGAAILAERLRSALCAQPVEVSETGLVSVTGSLGVASASGLVDDEALMRDADRAMYHAKATGRNRVVRASTIAEAPAEPAPSEGSRSAGPTDGLDGAGVVAELCAQVADRVGLDEFQLRLVVAAGRVAALRSPVLSRTDRTALHPTSDTTDPEMLALIEALDAPGCHPASSRIISACLNWAENRSRGVPVASRAEDRTIGFDDAAVDELVATVRADIVTAIETLPETVKVR</sequence>
<dbReference type="GO" id="GO:1902201">
    <property type="term" value="P:negative regulation of bacterial-type flagellum-dependent cell motility"/>
    <property type="evidence" value="ECO:0007669"/>
    <property type="project" value="TreeGrafter"/>
</dbReference>
<feature type="compositionally biased region" description="Low complexity" evidence="1">
    <location>
        <begin position="522"/>
        <end position="537"/>
    </location>
</feature>
<feature type="domain" description="GGDEF" evidence="3">
    <location>
        <begin position="387"/>
        <end position="520"/>
    </location>
</feature>
<keyword evidence="2" id="KW-1133">Transmembrane helix</keyword>
<dbReference type="Pfam" id="PF00990">
    <property type="entry name" value="GGDEF"/>
    <property type="match status" value="1"/>
</dbReference>
<dbReference type="PROSITE" id="PS50887">
    <property type="entry name" value="GGDEF"/>
    <property type="match status" value="1"/>
</dbReference>
<dbReference type="PATRIC" id="fig|927661.3.peg.505"/>
<dbReference type="SMART" id="SM00267">
    <property type="entry name" value="GGDEF"/>
    <property type="match status" value="1"/>
</dbReference>
<dbReference type="SUPFAM" id="SSF55073">
    <property type="entry name" value="Nucleotide cyclase"/>
    <property type="match status" value="1"/>
</dbReference>
<feature type="transmembrane region" description="Helical" evidence="2">
    <location>
        <begin position="189"/>
        <end position="211"/>
    </location>
</feature>
<evidence type="ECO:0000256" key="2">
    <source>
        <dbReference type="SAM" id="Phobius"/>
    </source>
</evidence>
<dbReference type="EMBL" id="JFBT01000001">
    <property type="protein sequence ID" value="EXG79479.1"/>
    <property type="molecule type" value="Genomic_DNA"/>
</dbReference>
<evidence type="ECO:0000313" key="4">
    <source>
        <dbReference type="EMBL" id="EXG79479.1"/>
    </source>
</evidence>
<dbReference type="RefSeq" id="WP_051569635.1">
    <property type="nucleotide sequence ID" value="NZ_KK073874.1"/>
</dbReference>
<organism evidence="4 5">
    <name type="scientific">Cryptosporangium arvum DSM 44712</name>
    <dbReference type="NCBI Taxonomy" id="927661"/>
    <lineage>
        <taxon>Bacteria</taxon>
        <taxon>Bacillati</taxon>
        <taxon>Actinomycetota</taxon>
        <taxon>Actinomycetes</taxon>
        <taxon>Cryptosporangiales</taxon>
        <taxon>Cryptosporangiaceae</taxon>
        <taxon>Cryptosporangium</taxon>
    </lineage>
</organism>
<dbReference type="InterPro" id="IPR050469">
    <property type="entry name" value="Diguanylate_Cyclase"/>
</dbReference>
<keyword evidence="5" id="KW-1185">Reference proteome</keyword>
<dbReference type="GO" id="GO:0005886">
    <property type="term" value="C:plasma membrane"/>
    <property type="evidence" value="ECO:0007669"/>
    <property type="project" value="TreeGrafter"/>
</dbReference>
<reference evidence="4 5" key="1">
    <citation type="submission" date="2013-07" db="EMBL/GenBank/DDBJ databases">
        <authorList>
            <consortium name="DOE Joint Genome Institute"/>
            <person name="Eisen J."/>
            <person name="Huntemann M."/>
            <person name="Han J."/>
            <person name="Chen A."/>
            <person name="Kyrpides N."/>
            <person name="Mavromatis K."/>
            <person name="Markowitz V."/>
            <person name="Palaniappan K."/>
            <person name="Ivanova N."/>
            <person name="Schaumberg A."/>
            <person name="Pati A."/>
            <person name="Liolios K."/>
            <person name="Nordberg H.P."/>
            <person name="Cantor M.N."/>
            <person name="Hua S.X."/>
            <person name="Woyke T."/>
        </authorList>
    </citation>
    <scope>NUCLEOTIDE SEQUENCE [LARGE SCALE GENOMIC DNA]</scope>
    <source>
        <strain evidence="4 5">DSM 44712</strain>
    </source>
</reference>
<dbReference type="HOGENOM" id="CLU_000445_11_30_11"/>
<feature type="transmembrane region" description="Helical" evidence="2">
    <location>
        <begin position="223"/>
        <end position="243"/>
    </location>
</feature>
<feature type="transmembrane region" description="Helical" evidence="2">
    <location>
        <begin position="65"/>
        <end position="85"/>
    </location>
</feature>
<dbReference type="GO" id="GO:0043709">
    <property type="term" value="P:cell adhesion involved in single-species biofilm formation"/>
    <property type="evidence" value="ECO:0007669"/>
    <property type="project" value="TreeGrafter"/>
</dbReference>
<feature type="region of interest" description="Disordered" evidence="1">
    <location>
        <begin position="522"/>
        <end position="541"/>
    </location>
</feature>
<dbReference type="PANTHER" id="PTHR45138:SF24">
    <property type="entry name" value="DIGUANYLATE CYCLASE DGCC-RELATED"/>
    <property type="match status" value="1"/>
</dbReference>
<dbReference type="InterPro" id="IPR029787">
    <property type="entry name" value="Nucleotide_cyclase"/>
</dbReference>
<feature type="transmembrane region" description="Helical" evidence="2">
    <location>
        <begin position="284"/>
        <end position="306"/>
    </location>
</feature>
<protein>
    <submittedName>
        <fullName evidence="4">Diguanylate cyclase (GGDEF) domain-containing protein</fullName>
    </submittedName>
</protein>
<dbReference type="CDD" id="cd01949">
    <property type="entry name" value="GGDEF"/>
    <property type="match status" value="1"/>
</dbReference>